<dbReference type="OrthoDB" id="359531at2157"/>
<name>Q6L332_PICTO</name>
<dbReference type="HOGENOM" id="CLU_1060142_0_0_2"/>
<dbReference type="Proteomes" id="UP000000438">
    <property type="component" value="Chromosome"/>
</dbReference>
<organism evidence="1 2">
    <name type="scientific">Picrophilus torridus (strain ATCC 700027 / DSM 9790 / JCM 10055 / NBRC 100828 / KAW 2/3)</name>
    <dbReference type="NCBI Taxonomy" id="1122961"/>
    <lineage>
        <taxon>Archaea</taxon>
        <taxon>Methanobacteriati</taxon>
        <taxon>Thermoplasmatota</taxon>
        <taxon>Thermoplasmata</taxon>
        <taxon>Thermoplasmatales</taxon>
        <taxon>Picrophilaceae</taxon>
        <taxon>Picrophilus</taxon>
    </lineage>
</organism>
<sequence>MIDEKTLMQYSYRFQDIRQLEKDYLLTLLLYEIYNEFNDELIFKGGTSLKYFYNLNRFSEDLDFSYLSKKHSLKSIYAKMNRAFKHVNLQYDIINTEHRGHKVGDTVVRINFELRIKGPLYNKLNYMENIDIDLSLRNDVILPPDIKYLVPTYPDIPMFPVPVMNLNEIISEKVASIIERNKMRDIYDLYFLIKFHNLQPDRKLINKKFDMRGNKFNSTDFLNTIENALNSAKWKSELSFLISSLPDSNEVAKIINGAFHNI</sequence>
<gene>
    <name evidence="1" type="ordered locus">PTO0034</name>
</gene>
<evidence type="ECO:0000313" key="1">
    <source>
        <dbReference type="EMBL" id="AAT42619.1"/>
    </source>
</evidence>
<dbReference type="Pfam" id="PF08843">
    <property type="entry name" value="AbiEii"/>
    <property type="match status" value="1"/>
</dbReference>
<dbReference type="InterPro" id="IPR014942">
    <property type="entry name" value="AbiEii"/>
</dbReference>
<protein>
    <recommendedName>
        <fullName evidence="3">Nucleotidyl transferase AbiEii/AbiGii toxin family protein</fullName>
    </recommendedName>
</protein>
<proteinExistence type="predicted"/>
<dbReference type="RefSeq" id="WP_011176835.1">
    <property type="nucleotide sequence ID" value="NC_005877.1"/>
</dbReference>
<evidence type="ECO:0000313" key="2">
    <source>
        <dbReference type="Proteomes" id="UP000000438"/>
    </source>
</evidence>
<dbReference type="GeneID" id="2845232"/>
<dbReference type="EMBL" id="AE017261">
    <property type="protein sequence ID" value="AAT42619.1"/>
    <property type="molecule type" value="Genomic_DNA"/>
</dbReference>
<dbReference type="KEGG" id="pto:PTO0034"/>
<dbReference type="InParanoid" id="Q6L332"/>
<dbReference type="PaxDb" id="263820-PTO0034"/>
<dbReference type="eggNOG" id="arCOG03839">
    <property type="taxonomic scope" value="Archaea"/>
</dbReference>
<dbReference type="STRING" id="263820.PTO0034"/>
<accession>Q6L332</accession>
<dbReference type="AlphaFoldDB" id="Q6L332"/>
<dbReference type="PATRIC" id="fig|263820.9.peg.36"/>
<evidence type="ECO:0008006" key="3">
    <source>
        <dbReference type="Google" id="ProtNLM"/>
    </source>
</evidence>
<reference evidence="1 2" key="1">
    <citation type="journal article" date="2004" name="Proc. Natl. Acad. Sci. U.S.A.">
        <title>Genome sequence of Picrophilus torridus and its implications for life around pH 0.</title>
        <authorList>
            <person name="Futterer O."/>
            <person name="Angelov A."/>
            <person name="Liesegang H."/>
            <person name="Gottschalk G."/>
            <person name="Schleper C."/>
            <person name="Schepers B."/>
            <person name="Dock C."/>
            <person name="Antranikian G."/>
            <person name="Liebl W."/>
        </authorList>
    </citation>
    <scope>NUCLEOTIDE SEQUENCE [LARGE SCALE GENOMIC DNA]</scope>
    <source>
        <strain evidence="2">ATCC 700027 / DSM 9790 / JCM 10055 / NBRC 100828</strain>
    </source>
</reference>
<dbReference type="Gene3D" id="3.10.450.620">
    <property type="entry name" value="JHP933, nucleotidyltransferase-like core domain"/>
    <property type="match status" value="1"/>
</dbReference>